<dbReference type="AlphaFoldDB" id="A0AAD7CZJ2"/>
<reference evidence="1" key="1">
    <citation type="submission" date="2023-03" db="EMBL/GenBank/DDBJ databases">
        <title>Massive genome expansion in bonnet fungi (Mycena s.s.) driven by repeated elements and novel gene families across ecological guilds.</title>
        <authorList>
            <consortium name="Lawrence Berkeley National Laboratory"/>
            <person name="Harder C.B."/>
            <person name="Miyauchi S."/>
            <person name="Viragh M."/>
            <person name="Kuo A."/>
            <person name="Thoen E."/>
            <person name="Andreopoulos B."/>
            <person name="Lu D."/>
            <person name="Skrede I."/>
            <person name="Drula E."/>
            <person name="Henrissat B."/>
            <person name="Morin E."/>
            <person name="Kohler A."/>
            <person name="Barry K."/>
            <person name="LaButti K."/>
            <person name="Morin E."/>
            <person name="Salamov A."/>
            <person name="Lipzen A."/>
            <person name="Mereny Z."/>
            <person name="Hegedus B."/>
            <person name="Baldrian P."/>
            <person name="Stursova M."/>
            <person name="Weitz H."/>
            <person name="Taylor A."/>
            <person name="Grigoriev I.V."/>
            <person name="Nagy L.G."/>
            <person name="Martin F."/>
            <person name="Kauserud H."/>
        </authorList>
    </citation>
    <scope>NUCLEOTIDE SEQUENCE</scope>
    <source>
        <strain evidence="1">CBHHK067</strain>
    </source>
</reference>
<proteinExistence type="predicted"/>
<protein>
    <submittedName>
        <fullName evidence="1">Uncharacterized protein</fullName>
    </submittedName>
</protein>
<name>A0AAD7CZJ2_MYCRO</name>
<keyword evidence="2" id="KW-1185">Reference proteome</keyword>
<dbReference type="EMBL" id="JARKIE010000172">
    <property type="protein sequence ID" value="KAJ7671791.1"/>
    <property type="molecule type" value="Genomic_DNA"/>
</dbReference>
<accession>A0AAD7CZJ2</accession>
<comment type="caution">
    <text evidence="1">The sequence shown here is derived from an EMBL/GenBank/DDBJ whole genome shotgun (WGS) entry which is preliminary data.</text>
</comment>
<gene>
    <name evidence="1" type="ORF">B0H17DRAFT_1208975</name>
</gene>
<organism evidence="1 2">
    <name type="scientific">Mycena rosella</name>
    <name type="common">Pink bonnet</name>
    <name type="synonym">Agaricus rosellus</name>
    <dbReference type="NCBI Taxonomy" id="1033263"/>
    <lineage>
        <taxon>Eukaryota</taxon>
        <taxon>Fungi</taxon>
        <taxon>Dikarya</taxon>
        <taxon>Basidiomycota</taxon>
        <taxon>Agaricomycotina</taxon>
        <taxon>Agaricomycetes</taxon>
        <taxon>Agaricomycetidae</taxon>
        <taxon>Agaricales</taxon>
        <taxon>Marasmiineae</taxon>
        <taxon>Mycenaceae</taxon>
        <taxon>Mycena</taxon>
    </lineage>
</organism>
<dbReference type="Proteomes" id="UP001221757">
    <property type="component" value="Unassembled WGS sequence"/>
</dbReference>
<sequence length="242" mass="27756">MNQLPDAEWMKLLCEVQNKCKDLMIFCPQLQIPVVIPWPIGDHGEKVLPRHIRNFLEELGLEWLCFCTVDRCSLACRIYVVGKRVFAVCPACDFHIDLHDIYESITLVGKFDPLLIPEFHRDPDAMLVTDLTPLAKITADWSSRGKIEPRFIRDLLEGLQLKWPCFWTICSRSTIASRIMVTERRAFALCRHISSICGFHIDLDDVCKSTTSAEEFDLSLTPHFHQDSAVVVGHAAHYFGER</sequence>
<evidence type="ECO:0000313" key="2">
    <source>
        <dbReference type="Proteomes" id="UP001221757"/>
    </source>
</evidence>
<evidence type="ECO:0000313" key="1">
    <source>
        <dbReference type="EMBL" id="KAJ7671791.1"/>
    </source>
</evidence>